<keyword evidence="1" id="KW-0805">Transcription regulation</keyword>
<keyword evidence="2 4" id="KW-0238">DNA-binding</keyword>
<accession>A0ABM6SJ63</accession>
<dbReference type="Gene3D" id="1.10.357.10">
    <property type="entry name" value="Tetracycline Repressor, domain 2"/>
    <property type="match status" value="1"/>
</dbReference>
<sequence length="226" mass="24301">MPKLWNATIEEHRNAVRKAALDATAALVSEQGPLSVTMSRVAERSGIGRATLYKYFPDVESVLAAWHERLVTAQLDELAQVRDHTEGAGARLHAVLDAYALHMHSRRGDHGSDISALLHQGDHMARAHQRLVAMVRDLIADAAAAGELRADVDPDELAPFCLHALSAARAMPTPDAVRRLVAVTLTALAPAGAGFTVPDAPRSEAAPHSQHHGPHGQHRHPKPATH</sequence>
<dbReference type="Pfam" id="PF00440">
    <property type="entry name" value="TetR_N"/>
    <property type="match status" value="1"/>
</dbReference>
<organism evidence="7 8">
    <name type="scientific">Streptomyces dengpaensis</name>
    <dbReference type="NCBI Taxonomy" id="2049881"/>
    <lineage>
        <taxon>Bacteria</taxon>
        <taxon>Bacillati</taxon>
        <taxon>Actinomycetota</taxon>
        <taxon>Actinomycetes</taxon>
        <taxon>Kitasatosporales</taxon>
        <taxon>Streptomycetaceae</taxon>
        <taxon>Streptomyces</taxon>
    </lineage>
</organism>
<dbReference type="PANTHER" id="PTHR30055:SF234">
    <property type="entry name" value="HTH-TYPE TRANSCRIPTIONAL REGULATOR BETI"/>
    <property type="match status" value="1"/>
</dbReference>
<evidence type="ECO:0000256" key="5">
    <source>
        <dbReference type="SAM" id="MobiDB-lite"/>
    </source>
</evidence>
<dbReference type="InterPro" id="IPR049445">
    <property type="entry name" value="TetR_SbtR-like_C"/>
</dbReference>
<dbReference type="InterPro" id="IPR050109">
    <property type="entry name" value="HTH-type_TetR-like_transc_reg"/>
</dbReference>
<dbReference type="PANTHER" id="PTHR30055">
    <property type="entry name" value="HTH-TYPE TRANSCRIPTIONAL REGULATOR RUTR"/>
    <property type="match status" value="1"/>
</dbReference>
<protein>
    <submittedName>
        <fullName evidence="7">TetR/AcrR family transcriptional regulator</fullName>
    </submittedName>
</protein>
<dbReference type="EMBL" id="CP026652">
    <property type="protein sequence ID" value="AVH54696.1"/>
    <property type="molecule type" value="Genomic_DNA"/>
</dbReference>
<dbReference type="Pfam" id="PF21597">
    <property type="entry name" value="TetR_C_43"/>
    <property type="match status" value="1"/>
</dbReference>
<evidence type="ECO:0000313" key="7">
    <source>
        <dbReference type="EMBL" id="AVH54696.1"/>
    </source>
</evidence>
<dbReference type="RefSeq" id="WP_099506768.1">
    <property type="nucleotide sequence ID" value="NZ_CP026652.1"/>
</dbReference>
<dbReference type="PROSITE" id="PS50977">
    <property type="entry name" value="HTH_TETR_2"/>
    <property type="match status" value="1"/>
</dbReference>
<name>A0ABM6SJ63_9ACTN</name>
<dbReference type="Proteomes" id="UP000238413">
    <property type="component" value="Chromosome"/>
</dbReference>
<reference evidence="7 8" key="1">
    <citation type="submission" date="2018-02" db="EMBL/GenBank/DDBJ databases">
        <title>Complete genome sequence of Streptomyces dengpaensis, the producer of angucyclines.</title>
        <authorList>
            <person name="Yumei L."/>
        </authorList>
    </citation>
    <scope>NUCLEOTIDE SEQUENCE [LARGE SCALE GENOMIC DNA]</scope>
    <source>
        <strain evidence="7 8">XZHG99</strain>
    </source>
</reference>
<evidence type="ECO:0000313" key="8">
    <source>
        <dbReference type="Proteomes" id="UP000238413"/>
    </source>
</evidence>
<dbReference type="SUPFAM" id="SSF46689">
    <property type="entry name" value="Homeodomain-like"/>
    <property type="match status" value="1"/>
</dbReference>
<dbReference type="SUPFAM" id="SSF48498">
    <property type="entry name" value="Tetracyclin repressor-like, C-terminal domain"/>
    <property type="match status" value="1"/>
</dbReference>
<feature type="region of interest" description="Disordered" evidence="5">
    <location>
        <begin position="196"/>
        <end position="226"/>
    </location>
</feature>
<dbReference type="PRINTS" id="PR00455">
    <property type="entry name" value="HTHTETR"/>
</dbReference>
<gene>
    <name evidence="7" type="ORF">C4B68_01380</name>
</gene>
<dbReference type="InterPro" id="IPR036271">
    <property type="entry name" value="Tet_transcr_reg_TetR-rel_C_sf"/>
</dbReference>
<dbReference type="InterPro" id="IPR009057">
    <property type="entry name" value="Homeodomain-like_sf"/>
</dbReference>
<keyword evidence="8" id="KW-1185">Reference proteome</keyword>
<proteinExistence type="predicted"/>
<feature type="domain" description="HTH tetR-type" evidence="6">
    <location>
        <begin position="14"/>
        <end position="74"/>
    </location>
</feature>
<evidence type="ECO:0000256" key="2">
    <source>
        <dbReference type="ARBA" id="ARBA00023125"/>
    </source>
</evidence>
<dbReference type="InterPro" id="IPR001647">
    <property type="entry name" value="HTH_TetR"/>
</dbReference>
<keyword evidence="3" id="KW-0804">Transcription</keyword>
<evidence type="ECO:0000256" key="3">
    <source>
        <dbReference type="ARBA" id="ARBA00023163"/>
    </source>
</evidence>
<feature type="compositionally biased region" description="Basic residues" evidence="5">
    <location>
        <begin position="209"/>
        <end position="226"/>
    </location>
</feature>
<evidence type="ECO:0000259" key="6">
    <source>
        <dbReference type="PROSITE" id="PS50977"/>
    </source>
</evidence>
<evidence type="ECO:0000256" key="1">
    <source>
        <dbReference type="ARBA" id="ARBA00023015"/>
    </source>
</evidence>
<feature type="DNA-binding region" description="H-T-H motif" evidence="4">
    <location>
        <begin position="37"/>
        <end position="56"/>
    </location>
</feature>
<evidence type="ECO:0000256" key="4">
    <source>
        <dbReference type="PROSITE-ProRule" id="PRU00335"/>
    </source>
</evidence>